<dbReference type="InterPro" id="IPR022641">
    <property type="entry name" value="CheR_N"/>
</dbReference>
<dbReference type="Pfam" id="PF07536">
    <property type="entry name" value="HWE_HK"/>
    <property type="match status" value="1"/>
</dbReference>
<feature type="domain" description="CheB-type methylesterase" evidence="12">
    <location>
        <begin position="1"/>
        <end position="190"/>
    </location>
</feature>
<keyword evidence="8" id="KW-0418">Kinase</keyword>
<dbReference type="GO" id="GO:0004673">
    <property type="term" value="F:protein histidine kinase activity"/>
    <property type="evidence" value="ECO:0007669"/>
    <property type="project" value="UniProtKB-EC"/>
</dbReference>
<dbReference type="SMART" id="SM00911">
    <property type="entry name" value="HWE_HK"/>
    <property type="match status" value="1"/>
</dbReference>
<dbReference type="Pfam" id="PF13596">
    <property type="entry name" value="PAS_10"/>
    <property type="match status" value="1"/>
</dbReference>
<keyword evidence="4" id="KW-0489">Methyltransferase</keyword>
<evidence type="ECO:0000256" key="10">
    <source>
        <dbReference type="PROSITE-ProRule" id="PRU00050"/>
    </source>
</evidence>
<keyword evidence="10" id="KW-0378">Hydrolase</keyword>
<keyword evidence="5" id="KW-0808">Transferase</keyword>
<evidence type="ECO:0000313" key="14">
    <source>
        <dbReference type="EMBL" id="MBP0485185.1"/>
    </source>
</evidence>
<feature type="active site" evidence="10">
    <location>
        <position position="40"/>
    </location>
</feature>
<proteinExistence type="predicted"/>
<dbReference type="GO" id="GO:0008983">
    <property type="term" value="F:protein-glutamate O-methyltransferase activity"/>
    <property type="evidence" value="ECO:0007669"/>
    <property type="project" value="UniProtKB-EC"/>
</dbReference>
<dbReference type="SUPFAM" id="SSF52738">
    <property type="entry name" value="Methylesterase CheB, C-terminal domain"/>
    <property type="match status" value="1"/>
</dbReference>
<dbReference type="GO" id="GO:0005524">
    <property type="term" value="F:ATP binding"/>
    <property type="evidence" value="ECO:0007669"/>
    <property type="project" value="UniProtKB-KW"/>
</dbReference>
<evidence type="ECO:0000256" key="1">
    <source>
        <dbReference type="ARBA" id="ARBA00000085"/>
    </source>
</evidence>
<evidence type="ECO:0000259" key="12">
    <source>
        <dbReference type="PROSITE" id="PS50122"/>
    </source>
</evidence>
<dbReference type="InterPro" id="IPR036804">
    <property type="entry name" value="CheR_N_sf"/>
</dbReference>
<dbReference type="Pfam" id="PF03705">
    <property type="entry name" value="CheR_N"/>
    <property type="match status" value="1"/>
</dbReference>
<dbReference type="GO" id="GO:0006935">
    <property type="term" value="P:chemotaxis"/>
    <property type="evidence" value="ECO:0007669"/>
    <property type="project" value="UniProtKB-UniRule"/>
</dbReference>
<dbReference type="InterPro" id="IPR022642">
    <property type="entry name" value="CheR_C"/>
</dbReference>
<dbReference type="InterPro" id="IPR036890">
    <property type="entry name" value="HATPase_C_sf"/>
</dbReference>
<dbReference type="Gene3D" id="3.40.50.180">
    <property type="entry name" value="Methylesterase CheB, C-terminal domain"/>
    <property type="match status" value="1"/>
</dbReference>
<protein>
    <submittedName>
        <fullName evidence="14">PAS domain-containing protein</fullName>
    </submittedName>
</protein>
<dbReference type="PRINTS" id="PR00996">
    <property type="entry name" value="CHERMTFRASE"/>
</dbReference>
<dbReference type="Gene3D" id="3.30.450.20">
    <property type="entry name" value="PAS domain"/>
    <property type="match status" value="2"/>
</dbReference>
<comment type="catalytic activity">
    <reaction evidence="1">
        <text>ATP + protein L-histidine = ADP + protein N-phospho-L-histidine.</text>
        <dbReference type="EC" id="2.7.13.3"/>
    </reaction>
</comment>
<feature type="coiled-coil region" evidence="11">
    <location>
        <begin position="640"/>
        <end position="699"/>
    </location>
</feature>
<sequence>MTQTFPIVGVGASAGGLEALRVLFSGHDHATGMAFVVVQHLDPNHESLMAQLIERYTAMRVTQVAGGELLEPDHIYVIPPGHGLAVRGETLHLTEFVDPRGLRRPIDDFFESLAVNCGPRAACVILSGTGADGTRGLRAIKEHGGLCVVQEPETAAYSGMPDSAIGTGLTDFVAPPEEILSVLGKFFEFAQESGGSGESREILDYIGDICEALSDALGHDFSLYKRSTLSRRIARRMQVLGIEAPKDYVRRLRADPEEATALFHDLLINVTRFFRDPEEFTHLDTLVLRPLVERCSSDDEIRIWIPGCSSGEEAYSLAMLLHDAMQDAGRWPLVQIFATDIDGKMLDIARAGAYPLSALPDIPERFRNRYTVAGSTNFTITQSIRDMVRFSMHSLIKDPPFSKVDLVSCRNLLIYFDETLQRQVVPLLHFALREDGHLFLGSSEAIGRFEDIFRIENQSARIFRRGKARGNYGFTLPKRRLTAPSPPRGGKVQNTAGRRVYPPEIEALRRLAEGYAPVSMVLDEGAHLLHRFGDVGRFLDFPDRTDRKLHVPSLAKPGLREVIGGLVRNVVSTNRRMKVPEVMVRTGLGTLPCTLLCEPLDEGTVLVVIRESGDLDPSFTDGFEEMTPGDGHVRYLEQELQSTRHRLHTAVEELETTNEELKSSNEEMMSMNEELQSTNEELTTVNDELKTKVDQLTVANADLSNFFNSTELVVVVVDGRMRLRSYTEAAAGLFGLDSTQIGETFSDGAGKLDRGGIMDGLKSAVNSIEAREFRIHSRALGQDFVGRALPYKRQDGEYDGATLVLADVTEVLRLERDLEEERERLRLALEVARIGIWEYEPETDNTRIDETERSLLDLGPEDGDRMEPILARLADDDRDRVNRALRQAMDGTRDFDEVFSIPLREGGTRWLHGMGRRFGPEVSRKFIGVTYDVTAERNLLNQRELMIREMNHRVKNLFAIISALISICAREAVDLQDFAISLRSRIRSLAESHALTNAGAEIRRARLWEIMETVLRPAREDQKITLTGDNVEIGTEQLTSLALILHEWGTNATKYGALSVADGMIEITSEVAGDRLKITWQERGIEEAADVGSGFGKALIQATALQLQAEASGKPTSGGYRRELSFPYSAA</sequence>
<dbReference type="PROSITE" id="PS50123">
    <property type="entry name" value="CHER"/>
    <property type="match status" value="1"/>
</dbReference>
<dbReference type="SMART" id="SM00091">
    <property type="entry name" value="PAS"/>
    <property type="match status" value="2"/>
</dbReference>
<evidence type="ECO:0000256" key="11">
    <source>
        <dbReference type="SAM" id="Coils"/>
    </source>
</evidence>
<evidence type="ECO:0000259" key="13">
    <source>
        <dbReference type="PROSITE" id="PS50123"/>
    </source>
</evidence>
<dbReference type="Gene3D" id="3.40.50.150">
    <property type="entry name" value="Vaccinia Virus protein VP39"/>
    <property type="match status" value="1"/>
</dbReference>
<dbReference type="Gene3D" id="1.10.155.10">
    <property type="entry name" value="Chemotaxis receptor methyltransferase CheR, N-terminal domain"/>
    <property type="match status" value="1"/>
</dbReference>
<reference evidence="14" key="1">
    <citation type="submission" date="2021-03" db="EMBL/GenBank/DDBJ databases">
        <title>Sagittula salina sp. nov. strain M10.9X isolated from the marine waste.</title>
        <authorList>
            <person name="Satari L."/>
            <person name="Molina-Menor E."/>
            <person name="Vidal-Verdu A."/>
            <person name="Pascual J."/>
            <person name="Pereto J."/>
            <person name="Porcar M."/>
        </authorList>
    </citation>
    <scope>NUCLEOTIDE SEQUENCE</scope>
    <source>
        <strain evidence="14">M10.9X</strain>
    </source>
</reference>
<keyword evidence="3" id="KW-0597">Phosphoprotein</keyword>
<gene>
    <name evidence="14" type="ORF">J5474_22225</name>
</gene>
<dbReference type="SMART" id="SM00138">
    <property type="entry name" value="MeTrc"/>
    <property type="match status" value="1"/>
</dbReference>
<keyword evidence="11" id="KW-0175">Coiled coil</keyword>
<dbReference type="GO" id="GO:0032259">
    <property type="term" value="P:methylation"/>
    <property type="evidence" value="ECO:0007669"/>
    <property type="project" value="UniProtKB-KW"/>
</dbReference>
<dbReference type="Pfam" id="PF01739">
    <property type="entry name" value="CheR"/>
    <property type="match status" value="1"/>
</dbReference>
<dbReference type="InterPro" id="IPR029063">
    <property type="entry name" value="SAM-dependent_MTases_sf"/>
</dbReference>
<evidence type="ECO:0000256" key="6">
    <source>
        <dbReference type="ARBA" id="ARBA00022691"/>
    </source>
</evidence>
<dbReference type="InterPro" id="IPR000780">
    <property type="entry name" value="CheR_MeTrfase"/>
</dbReference>
<evidence type="ECO:0000313" key="15">
    <source>
        <dbReference type="Proteomes" id="UP000675940"/>
    </source>
</evidence>
<keyword evidence="7" id="KW-0547">Nucleotide-binding</keyword>
<dbReference type="SUPFAM" id="SSF55785">
    <property type="entry name" value="PYP-like sensor domain (PAS domain)"/>
    <property type="match status" value="1"/>
</dbReference>
<evidence type="ECO:0000256" key="4">
    <source>
        <dbReference type="ARBA" id="ARBA00022603"/>
    </source>
</evidence>
<feature type="domain" description="CheR-type methyltransferase" evidence="13">
    <location>
        <begin position="209"/>
        <end position="468"/>
    </location>
</feature>
<dbReference type="Gene3D" id="3.30.565.10">
    <property type="entry name" value="Histidine kinase-like ATPase, C-terminal domain"/>
    <property type="match status" value="1"/>
</dbReference>
<dbReference type="PROSITE" id="PS50122">
    <property type="entry name" value="CHEB"/>
    <property type="match status" value="1"/>
</dbReference>
<dbReference type="PANTHER" id="PTHR24422">
    <property type="entry name" value="CHEMOTAXIS PROTEIN METHYLTRANSFERASE"/>
    <property type="match status" value="1"/>
</dbReference>
<dbReference type="Pfam" id="PF01339">
    <property type="entry name" value="CheB_methylest"/>
    <property type="match status" value="1"/>
</dbReference>
<evidence type="ECO:0000256" key="8">
    <source>
        <dbReference type="ARBA" id="ARBA00022777"/>
    </source>
</evidence>
<keyword evidence="6" id="KW-0949">S-adenosyl-L-methionine</keyword>
<evidence type="ECO:0000256" key="7">
    <source>
        <dbReference type="ARBA" id="ARBA00022741"/>
    </source>
</evidence>
<dbReference type="AlphaFoldDB" id="A0A940MNJ7"/>
<dbReference type="EMBL" id="JAGISH010000027">
    <property type="protein sequence ID" value="MBP0485185.1"/>
    <property type="molecule type" value="Genomic_DNA"/>
</dbReference>
<dbReference type="InterPro" id="IPR011102">
    <property type="entry name" value="Sig_transdc_His_kinase_HWE"/>
</dbReference>
<feature type="active site" evidence="10">
    <location>
        <position position="13"/>
    </location>
</feature>
<feature type="active site" evidence="10">
    <location>
        <position position="132"/>
    </location>
</feature>
<keyword evidence="9" id="KW-0067">ATP-binding</keyword>
<comment type="catalytic activity">
    <reaction evidence="2">
        <text>L-glutamyl-[protein] + S-adenosyl-L-methionine = [protein]-L-glutamate 5-O-methyl ester + S-adenosyl-L-homocysteine</text>
        <dbReference type="Rhea" id="RHEA:24452"/>
        <dbReference type="Rhea" id="RHEA-COMP:10208"/>
        <dbReference type="Rhea" id="RHEA-COMP:10311"/>
        <dbReference type="ChEBI" id="CHEBI:29973"/>
        <dbReference type="ChEBI" id="CHEBI:57856"/>
        <dbReference type="ChEBI" id="CHEBI:59789"/>
        <dbReference type="ChEBI" id="CHEBI:82795"/>
        <dbReference type="EC" id="2.1.1.80"/>
    </reaction>
</comment>
<dbReference type="Proteomes" id="UP000675940">
    <property type="component" value="Unassembled WGS sequence"/>
</dbReference>
<dbReference type="RefSeq" id="WP_209364184.1">
    <property type="nucleotide sequence ID" value="NZ_JAGISH010000027.1"/>
</dbReference>
<evidence type="ECO:0000256" key="2">
    <source>
        <dbReference type="ARBA" id="ARBA00001541"/>
    </source>
</evidence>
<dbReference type="InterPro" id="IPR035965">
    <property type="entry name" value="PAS-like_dom_sf"/>
</dbReference>
<dbReference type="SUPFAM" id="SSF47757">
    <property type="entry name" value="Chemotaxis receptor methyltransferase CheR, N-terminal domain"/>
    <property type="match status" value="1"/>
</dbReference>
<dbReference type="SUPFAM" id="SSF53335">
    <property type="entry name" value="S-adenosyl-L-methionine-dependent methyltransferases"/>
    <property type="match status" value="1"/>
</dbReference>
<evidence type="ECO:0000256" key="5">
    <source>
        <dbReference type="ARBA" id="ARBA00022679"/>
    </source>
</evidence>
<dbReference type="CDD" id="cd16434">
    <property type="entry name" value="CheB-CheR_fusion"/>
    <property type="match status" value="1"/>
</dbReference>
<name>A0A940MNJ7_9RHOB</name>
<dbReference type="InterPro" id="IPR035909">
    <property type="entry name" value="CheB_C"/>
</dbReference>
<comment type="caution">
    <text evidence="14">The sequence shown here is derived from an EMBL/GenBank/DDBJ whole genome shotgun (WGS) entry which is preliminary data.</text>
</comment>
<evidence type="ECO:0000256" key="9">
    <source>
        <dbReference type="ARBA" id="ARBA00022840"/>
    </source>
</evidence>
<organism evidence="14 15">
    <name type="scientific">Sagittula salina</name>
    <dbReference type="NCBI Taxonomy" id="2820268"/>
    <lineage>
        <taxon>Bacteria</taxon>
        <taxon>Pseudomonadati</taxon>
        <taxon>Pseudomonadota</taxon>
        <taxon>Alphaproteobacteria</taxon>
        <taxon>Rhodobacterales</taxon>
        <taxon>Roseobacteraceae</taxon>
        <taxon>Sagittula</taxon>
    </lineage>
</organism>
<evidence type="ECO:0000256" key="3">
    <source>
        <dbReference type="ARBA" id="ARBA00022553"/>
    </source>
</evidence>
<dbReference type="PANTHER" id="PTHR24422:SF27">
    <property type="entry name" value="PROTEIN-GLUTAMATE O-METHYLTRANSFERASE"/>
    <property type="match status" value="1"/>
</dbReference>
<dbReference type="InterPro" id="IPR000673">
    <property type="entry name" value="Sig_transdc_resp-reg_Me-estase"/>
</dbReference>
<keyword evidence="10" id="KW-0145">Chemotaxis</keyword>
<dbReference type="InterPro" id="IPR000014">
    <property type="entry name" value="PAS"/>
</dbReference>
<dbReference type="GO" id="GO:0008984">
    <property type="term" value="F:protein-glutamate methylesterase activity"/>
    <property type="evidence" value="ECO:0007669"/>
    <property type="project" value="InterPro"/>
</dbReference>
<dbReference type="GO" id="GO:0000156">
    <property type="term" value="F:phosphorelay response regulator activity"/>
    <property type="evidence" value="ECO:0007669"/>
    <property type="project" value="InterPro"/>
</dbReference>
<keyword evidence="15" id="KW-1185">Reference proteome</keyword>
<dbReference type="InterPro" id="IPR050903">
    <property type="entry name" value="Bact_Chemotaxis_MeTrfase"/>
</dbReference>
<accession>A0A940MNJ7</accession>
<dbReference type="GO" id="GO:0005737">
    <property type="term" value="C:cytoplasm"/>
    <property type="evidence" value="ECO:0007669"/>
    <property type="project" value="InterPro"/>
</dbReference>